<proteinExistence type="predicted"/>
<dbReference type="EMBL" id="JADBJN010000003">
    <property type="protein sequence ID" value="KAG5672618.1"/>
    <property type="molecule type" value="Genomic_DNA"/>
</dbReference>
<protein>
    <recommendedName>
        <fullName evidence="1">Reverse transcriptase domain-containing protein</fullName>
    </recommendedName>
</protein>
<dbReference type="GO" id="GO:0003824">
    <property type="term" value="F:catalytic activity"/>
    <property type="evidence" value="ECO:0007669"/>
    <property type="project" value="InterPro"/>
</dbReference>
<dbReference type="PROSITE" id="PS50878">
    <property type="entry name" value="RT_POL"/>
    <property type="match status" value="1"/>
</dbReference>
<sequence length="662" mass="75238">MHSVFREHGGVSILIKNTIPVLKIDKIVFSFAEAIIASIESHIGLVQVVSIYISPAANRAQSAIFFERIFKYPGQLIIAGDVNAKHQSWNNINNTLKGIDLFNIASRNNCIIHPPDSPTLYSCRGSISTVDILITKAICGISSPLTYNDLSSDHMPIVFSFSQIISLDECLIFNWKKANWKKFKEIVNTSSVVLSNQSINSINDIDNIIKNLTESIIHASEASIPKKKPYRFRYPFSSRLDLLCKERTRLRNRYKVTLHHEYKSLINQLSRLIKLETSKINKESYESRLASLKTDDNSAFNFVKALRKSKNILPPLVDNGNLSYSNVDKANVLAKSFLTNYLNTSNQISPHEQSVNDTVNHFRSQRHNCNFNITPENIIVIIQDLKLRKAAGFDKIKTQFLKNLPLSTIQLFSKIFNNCLKFGYFPQQWKHAKIIAIPKKDKDSSNPNNYRPISLLSTVGKLFERIILNFLIHHEDVNNLFINQQFGFRSKHSTTLQIIRIVETATIGFNHNQSTGMVLLDIQKAFDSVWLNGLVFKLIKLNFPLGLIKVIDSFLFNRTAQVDVNQCLSDTFSIPAGVPQGSALSPFLFNIYINDLPKLIKGEIAAFADDLAIFCSIKSKNPNSFKKAITHDLNILSKFCSDWKINLNMDKTEFIMKFNNFH</sequence>
<dbReference type="InterPro" id="IPR000477">
    <property type="entry name" value="RT_dom"/>
</dbReference>
<evidence type="ECO:0000313" key="3">
    <source>
        <dbReference type="Proteomes" id="UP001107558"/>
    </source>
</evidence>
<gene>
    <name evidence="2" type="ORF">PVAND_002733</name>
</gene>
<dbReference type="AlphaFoldDB" id="A0A9J6BS99"/>
<dbReference type="GO" id="GO:0071897">
    <property type="term" value="P:DNA biosynthetic process"/>
    <property type="evidence" value="ECO:0007669"/>
    <property type="project" value="UniProtKB-ARBA"/>
</dbReference>
<dbReference type="SUPFAM" id="SSF56672">
    <property type="entry name" value="DNA/RNA polymerases"/>
    <property type="match status" value="1"/>
</dbReference>
<dbReference type="Pfam" id="PF14529">
    <property type="entry name" value="Exo_endo_phos_2"/>
    <property type="match status" value="1"/>
</dbReference>
<organism evidence="2 3">
    <name type="scientific">Polypedilum vanderplanki</name>
    <name type="common">Sleeping chironomid midge</name>
    <dbReference type="NCBI Taxonomy" id="319348"/>
    <lineage>
        <taxon>Eukaryota</taxon>
        <taxon>Metazoa</taxon>
        <taxon>Ecdysozoa</taxon>
        <taxon>Arthropoda</taxon>
        <taxon>Hexapoda</taxon>
        <taxon>Insecta</taxon>
        <taxon>Pterygota</taxon>
        <taxon>Neoptera</taxon>
        <taxon>Endopterygota</taxon>
        <taxon>Diptera</taxon>
        <taxon>Nematocera</taxon>
        <taxon>Chironomoidea</taxon>
        <taxon>Chironomidae</taxon>
        <taxon>Chironominae</taxon>
        <taxon>Polypedilum</taxon>
        <taxon>Polypedilum</taxon>
    </lineage>
</organism>
<name>A0A9J6BS99_POLVA</name>
<reference evidence="2" key="1">
    <citation type="submission" date="2021-03" db="EMBL/GenBank/DDBJ databases">
        <title>Chromosome level genome of the anhydrobiotic midge Polypedilum vanderplanki.</title>
        <authorList>
            <person name="Yoshida Y."/>
            <person name="Kikawada T."/>
            <person name="Gusev O."/>
        </authorList>
    </citation>
    <scope>NUCLEOTIDE SEQUENCE</scope>
    <source>
        <strain evidence="2">NIAS01</strain>
        <tissue evidence="2">Whole body or cell culture</tissue>
    </source>
</reference>
<dbReference type="InterPro" id="IPR036691">
    <property type="entry name" value="Endo/exonu/phosph_ase_sf"/>
</dbReference>
<dbReference type="InterPro" id="IPR005135">
    <property type="entry name" value="Endo/exonuclease/phosphatase"/>
</dbReference>
<feature type="domain" description="Reverse transcriptase" evidence="1">
    <location>
        <begin position="418"/>
        <end position="662"/>
    </location>
</feature>
<accession>A0A9J6BS99</accession>
<dbReference type="CDD" id="cd01650">
    <property type="entry name" value="RT_nLTR_like"/>
    <property type="match status" value="1"/>
</dbReference>
<dbReference type="Gene3D" id="3.60.10.10">
    <property type="entry name" value="Endonuclease/exonuclease/phosphatase"/>
    <property type="match status" value="1"/>
</dbReference>
<evidence type="ECO:0000259" key="1">
    <source>
        <dbReference type="PROSITE" id="PS50878"/>
    </source>
</evidence>
<dbReference type="Proteomes" id="UP001107558">
    <property type="component" value="Chromosome 3"/>
</dbReference>
<dbReference type="InterPro" id="IPR043502">
    <property type="entry name" value="DNA/RNA_pol_sf"/>
</dbReference>
<comment type="caution">
    <text evidence="2">The sequence shown here is derived from an EMBL/GenBank/DDBJ whole genome shotgun (WGS) entry which is preliminary data.</text>
</comment>
<dbReference type="Pfam" id="PF00078">
    <property type="entry name" value="RVT_1"/>
    <property type="match status" value="1"/>
</dbReference>
<dbReference type="PANTHER" id="PTHR19446">
    <property type="entry name" value="REVERSE TRANSCRIPTASES"/>
    <property type="match status" value="1"/>
</dbReference>
<dbReference type="SUPFAM" id="SSF56219">
    <property type="entry name" value="DNase I-like"/>
    <property type="match status" value="1"/>
</dbReference>
<evidence type="ECO:0000313" key="2">
    <source>
        <dbReference type="EMBL" id="KAG5672618.1"/>
    </source>
</evidence>
<dbReference type="OrthoDB" id="7744747at2759"/>
<keyword evidence="3" id="KW-1185">Reference proteome</keyword>